<organism evidence="2 3">
    <name type="scientific">Fusarium globosum</name>
    <dbReference type="NCBI Taxonomy" id="78864"/>
    <lineage>
        <taxon>Eukaryota</taxon>
        <taxon>Fungi</taxon>
        <taxon>Dikarya</taxon>
        <taxon>Ascomycota</taxon>
        <taxon>Pezizomycotina</taxon>
        <taxon>Sordariomycetes</taxon>
        <taxon>Hypocreomycetidae</taxon>
        <taxon>Hypocreales</taxon>
        <taxon>Nectriaceae</taxon>
        <taxon>Fusarium</taxon>
        <taxon>Fusarium fujikuroi species complex</taxon>
    </lineage>
</organism>
<keyword evidence="3" id="KW-1185">Reference proteome</keyword>
<dbReference type="EMBL" id="JAAQPF010000765">
    <property type="protein sequence ID" value="KAF5697162.1"/>
    <property type="molecule type" value="Genomic_DNA"/>
</dbReference>
<evidence type="ECO:0000313" key="3">
    <source>
        <dbReference type="Proteomes" id="UP000532311"/>
    </source>
</evidence>
<dbReference type="AlphaFoldDB" id="A0A8H5XNU8"/>
<reference evidence="2 3" key="1">
    <citation type="submission" date="2020-05" db="EMBL/GenBank/DDBJ databases">
        <title>Identification and distribution of gene clusters putatively required for synthesis of sphingolipid metabolism inhibitors in phylogenetically diverse species of the filamentous fungus Fusarium.</title>
        <authorList>
            <person name="Kim H.-S."/>
            <person name="Busman M."/>
            <person name="Brown D.W."/>
            <person name="Divon H."/>
            <person name="Uhlig S."/>
            <person name="Proctor R.H."/>
        </authorList>
    </citation>
    <scope>NUCLEOTIDE SEQUENCE [LARGE SCALE GENOMIC DNA]</scope>
    <source>
        <strain evidence="2 3">NRRL 26131</strain>
    </source>
</reference>
<accession>A0A8H5XNU8</accession>
<evidence type="ECO:0000256" key="1">
    <source>
        <dbReference type="SAM" id="MobiDB-lite"/>
    </source>
</evidence>
<feature type="region of interest" description="Disordered" evidence="1">
    <location>
        <begin position="1"/>
        <end position="32"/>
    </location>
</feature>
<feature type="region of interest" description="Disordered" evidence="1">
    <location>
        <begin position="57"/>
        <end position="78"/>
    </location>
</feature>
<proteinExistence type="predicted"/>
<evidence type="ECO:0000313" key="2">
    <source>
        <dbReference type="EMBL" id="KAF5697162.1"/>
    </source>
</evidence>
<feature type="region of interest" description="Disordered" evidence="1">
    <location>
        <begin position="161"/>
        <end position="184"/>
    </location>
</feature>
<gene>
    <name evidence="2" type="ORF">FGLOB1_12961</name>
</gene>
<protein>
    <submittedName>
        <fullName evidence="2">Uncharacterized protein</fullName>
    </submittedName>
</protein>
<comment type="caution">
    <text evidence="2">The sequence shown here is derived from an EMBL/GenBank/DDBJ whole genome shotgun (WGS) entry which is preliminary data.</text>
</comment>
<name>A0A8H5XNU8_9HYPO</name>
<feature type="compositionally biased region" description="Gly residues" evidence="1">
    <location>
        <begin position="164"/>
        <end position="174"/>
    </location>
</feature>
<dbReference type="Proteomes" id="UP000532311">
    <property type="component" value="Unassembled WGS sequence"/>
</dbReference>
<sequence>MNLRQSGKRPFEQDTSEPPAKRPRRSAGMEPDSIEAQILRLRPQDLEEALEIVKLPRESSKTRLDATNSGYEKEQTHLAARERELETIEMGIKIRQGFQQAKDKSAELDREERKIRVKREEIRRELDGLAAQARSLDLPYLMKLTGHHCVRRTSVEAAMDKAEGGGGGVGGVGGRSLQRGLRSQ</sequence>
<feature type="compositionally biased region" description="Low complexity" evidence="1">
    <location>
        <begin position="175"/>
        <end position="184"/>
    </location>
</feature>